<evidence type="ECO:0000313" key="1">
    <source>
        <dbReference type="EMBL" id="CAG8572776.1"/>
    </source>
</evidence>
<accession>A0ABN7UFQ5</accession>
<dbReference type="Proteomes" id="UP000789901">
    <property type="component" value="Unassembled WGS sequence"/>
</dbReference>
<dbReference type="EMBL" id="CAJVQB010002386">
    <property type="protein sequence ID" value="CAG8572776.1"/>
    <property type="molecule type" value="Genomic_DNA"/>
</dbReference>
<gene>
    <name evidence="1" type="ORF">GMARGA_LOCUS5568</name>
</gene>
<evidence type="ECO:0000313" key="2">
    <source>
        <dbReference type="Proteomes" id="UP000789901"/>
    </source>
</evidence>
<reference evidence="1 2" key="1">
    <citation type="submission" date="2021-06" db="EMBL/GenBank/DDBJ databases">
        <authorList>
            <person name="Kallberg Y."/>
            <person name="Tangrot J."/>
            <person name="Rosling A."/>
        </authorList>
    </citation>
    <scope>NUCLEOTIDE SEQUENCE [LARGE SCALE GENOMIC DNA]</scope>
    <source>
        <strain evidence="1 2">120-4 pot B 10/14</strain>
    </source>
</reference>
<organism evidence="1 2">
    <name type="scientific">Gigaspora margarita</name>
    <dbReference type="NCBI Taxonomy" id="4874"/>
    <lineage>
        <taxon>Eukaryota</taxon>
        <taxon>Fungi</taxon>
        <taxon>Fungi incertae sedis</taxon>
        <taxon>Mucoromycota</taxon>
        <taxon>Glomeromycotina</taxon>
        <taxon>Glomeromycetes</taxon>
        <taxon>Diversisporales</taxon>
        <taxon>Gigasporaceae</taxon>
        <taxon>Gigaspora</taxon>
    </lineage>
</organism>
<protein>
    <submittedName>
        <fullName evidence="1">10504_t:CDS:1</fullName>
    </submittedName>
</protein>
<sequence length="59" mass="6721">MSKSNKFNIEQYSSTNVPVLTLNSQELLGLLLKERLFNLQSNLCDGVEYCERVNLDLGK</sequence>
<comment type="caution">
    <text evidence="1">The sequence shown here is derived from an EMBL/GenBank/DDBJ whole genome shotgun (WGS) entry which is preliminary data.</text>
</comment>
<proteinExistence type="predicted"/>
<name>A0ABN7UFQ5_GIGMA</name>
<keyword evidence="2" id="KW-1185">Reference proteome</keyword>